<dbReference type="PANTHER" id="PTHR43267">
    <property type="entry name" value="TRNA THREONYLCARBAMOYLADENOSINE DEHYDRATASE"/>
    <property type="match status" value="1"/>
</dbReference>
<keyword evidence="1" id="KW-1133">Transmembrane helix</keyword>
<feature type="transmembrane region" description="Helical" evidence="1">
    <location>
        <begin position="123"/>
        <end position="145"/>
    </location>
</feature>
<keyword evidence="1" id="KW-0472">Membrane</keyword>
<reference evidence="3" key="1">
    <citation type="submission" date="2021-04" db="EMBL/GenBank/DDBJ databases">
        <title>Characterizing Neisseria spp. as novel respiratory pathobionts in bronchiectasis.</title>
        <authorList>
            <person name="Li L."/>
            <person name="Mac Aogain M."/>
            <person name="Xu T."/>
            <person name="Jaggi T.K."/>
            <person name="Chan L.Y."/>
            <person name="Keir H.R."/>
            <person name="Dicker A.J."/>
            <person name="Qu J."/>
            <person name="Liu Y."/>
            <person name="Chen H.S."/>
            <person name="Koh M.S."/>
            <person name="Ong T.H."/>
            <person name="Lim A.Y.H."/>
            <person name="Abisheganaden J."/>
            <person name="Low T.B."/>
            <person name="Oliver B.G."/>
            <person name="Tan N.S."/>
            <person name="Fang M."/>
            <person name="Chalmers J.D."/>
            <person name="Chotirmall S.H."/>
        </authorList>
    </citation>
    <scope>NUCLEOTIDE SEQUENCE</scope>
    <source>
        <strain evidence="3">CG0073</strain>
    </source>
</reference>
<keyword evidence="1" id="KW-0812">Transmembrane</keyword>
<evidence type="ECO:0000313" key="4">
    <source>
        <dbReference type="Proteomes" id="UP001057336"/>
    </source>
</evidence>
<dbReference type="Gene3D" id="3.40.50.720">
    <property type="entry name" value="NAD(P)-binding Rossmann-like Domain"/>
    <property type="match status" value="1"/>
</dbReference>
<accession>A0A9X9I576</accession>
<dbReference type="GO" id="GO:0061503">
    <property type="term" value="F:tRNA threonylcarbamoyladenosine dehydratase"/>
    <property type="evidence" value="ECO:0007669"/>
    <property type="project" value="TreeGrafter"/>
</dbReference>
<evidence type="ECO:0000256" key="1">
    <source>
        <dbReference type="SAM" id="Phobius"/>
    </source>
</evidence>
<dbReference type="EMBL" id="CP073118">
    <property type="protein sequence ID" value="UTG75238.1"/>
    <property type="molecule type" value="Genomic_DNA"/>
</dbReference>
<dbReference type="Proteomes" id="UP001057336">
    <property type="component" value="Chromosome"/>
</dbReference>
<dbReference type="GO" id="GO:0016779">
    <property type="term" value="F:nucleotidyltransferase activity"/>
    <property type="evidence" value="ECO:0007669"/>
    <property type="project" value="UniProtKB-KW"/>
</dbReference>
<dbReference type="PANTHER" id="PTHR43267:SF1">
    <property type="entry name" value="TRNA THREONYLCARBAMOYLADENOSINE DEHYDRATASE"/>
    <property type="match status" value="1"/>
</dbReference>
<keyword evidence="3" id="KW-0548">Nucleotidyltransferase</keyword>
<dbReference type="GO" id="GO:0061504">
    <property type="term" value="P:cyclic threonylcarbamoyladenosine biosynthetic process"/>
    <property type="evidence" value="ECO:0007669"/>
    <property type="project" value="TreeGrafter"/>
</dbReference>
<dbReference type="InterPro" id="IPR000594">
    <property type="entry name" value="ThiF_NAD_FAD-bd"/>
</dbReference>
<dbReference type="PRINTS" id="PR00420">
    <property type="entry name" value="RNGMNOXGNASE"/>
</dbReference>
<protein>
    <submittedName>
        <fullName evidence="3">ThiF family adenylyltransferase</fullName>
    </submittedName>
</protein>
<gene>
    <name evidence="3" type="ORF">KCG53_08295</name>
</gene>
<evidence type="ECO:0000313" key="3">
    <source>
        <dbReference type="EMBL" id="UTG75238.1"/>
    </source>
</evidence>
<proteinExistence type="predicted"/>
<dbReference type="SUPFAM" id="SSF69572">
    <property type="entry name" value="Activating enzymes of the ubiquitin-like proteins"/>
    <property type="match status" value="1"/>
</dbReference>
<dbReference type="GO" id="GO:0008641">
    <property type="term" value="F:ubiquitin-like modifier activating enzyme activity"/>
    <property type="evidence" value="ECO:0007669"/>
    <property type="project" value="InterPro"/>
</dbReference>
<organism evidence="3 4">
    <name type="scientific">Neisseria subflava</name>
    <dbReference type="NCBI Taxonomy" id="28449"/>
    <lineage>
        <taxon>Bacteria</taxon>
        <taxon>Pseudomonadati</taxon>
        <taxon>Pseudomonadota</taxon>
        <taxon>Betaproteobacteria</taxon>
        <taxon>Neisseriales</taxon>
        <taxon>Neisseriaceae</taxon>
        <taxon>Neisseria</taxon>
    </lineage>
</organism>
<sequence length="358" mass="41020">MDNLRLRRSIGIVTTEQYIDFFKSNTRESVILKMNNPKIVTLLQCFDGNTSIQQVCEKYQISNIAQLEKLLKYLHKEHILIHQDVPYPLDFVTNKIRLLNLLEDYCHSTSEVMAKVKDLANKTVLIIGLGAVGSFIAMQLVQLGVSNLIFVDKDCVDESNLHRQYYFEEQIGKPKSKVLQQEILAINPDCHIKIIDDFLTEDFFKKYEMPAHLDLIINCADEPNVDKTSRIVAEYAMEKRIPHIIGGGYNLHLTLIGQTIIPFQTACFECFNLFLKELNDTSLRNVKKLHRENRKLGSFAPLSGIASNLAVLDAFKLLIGRADKLQQANKRIEFNSALHQFSVMQVNRSKKCKWCGNE</sequence>
<evidence type="ECO:0000259" key="2">
    <source>
        <dbReference type="Pfam" id="PF00899"/>
    </source>
</evidence>
<name>A0A9X9I576_NEISU</name>
<feature type="domain" description="THIF-type NAD/FAD binding fold" evidence="2">
    <location>
        <begin position="115"/>
        <end position="353"/>
    </location>
</feature>
<dbReference type="InterPro" id="IPR035985">
    <property type="entry name" value="Ubiquitin-activating_enz"/>
</dbReference>
<dbReference type="AlphaFoldDB" id="A0A9X9I576"/>
<dbReference type="InterPro" id="IPR045886">
    <property type="entry name" value="ThiF/MoeB/HesA"/>
</dbReference>
<keyword evidence="3" id="KW-0808">Transferase</keyword>
<dbReference type="Pfam" id="PF00899">
    <property type="entry name" value="ThiF"/>
    <property type="match status" value="1"/>
</dbReference>